<dbReference type="Proteomes" id="UP000249065">
    <property type="component" value="Unassembled WGS sequence"/>
</dbReference>
<evidence type="ECO:0008006" key="4">
    <source>
        <dbReference type="Google" id="ProtNLM"/>
    </source>
</evidence>
<feature type="chain" id="PRO_5016378355" description="Surface antigen domain-containing protein" evidence="1">
    <location>
        <begin position="30"/>
        <end position="126"/>
    </location>
</feature>
<dbReference type="AlphaFoldDB" id="A0A327M1V9"/>
<proteinExistence type="predicted"/>
<organism evidence="2 3">
    <name type="scientific">Roseicella frigidaeris</name>
    <dbReference type="NCBI Taxonomy" id="2230885"/>
    <lineage>
        <taxon>Bacteria</taxon>
        <taxon>Pseudomonadati</taxon>
        <taxon>Pseudomonadota</taxon>
        <taxon>Alphaproteobacteria</taxon>
        <taxon>Acetobacterales</taxon>
        <taxon>Roseomonadaceae</taxon>
        <taxon>Roseicella</taxon>
    </lineage>
</organism>
<evidence type="ECO:0000313" key="3">
    <source>
        <dbReference type="Proteomes" id="UP000249065"/>
    </source>
</evidence>
<keyword evidence="1" id="KW-0732">Signal</keyword>
<dbReference type="RefSeq" id="WP_111472922.1">
    <property type="nucleotide sequence ID" value="NZ_QLIX01000071.1"/>
</dbReference>
<reference evidence="3" key="1">
    <citation type="submission" date="2018-06" db="EMBL/GenBank/DDBJ databases">
        <authorList>
            <person name="Khan S.A."/>
        </authorList>
    </citation>
    <scope>NUCLEOTIDE SEQUENCE [LARGE SCALE GENOMIC DNA]</scope>
    <source>
        <strain evidence="3">DB-1506</strain>
    </source>
</reference>
<protein>
    <recommendedName>
        <fullName evidence="4">Surface antigen domain-containing protein</fullName>
    </recommendedName>
</protein>
<comment type="caution">
    <text evidence="2">The sequence shown here is derived from an EMBL/GenBank/DDBJ whole genome shotgun (WGS) entry which is preliminary data.</text>
</comment>
<evidence type="ECO:0000256" key="1">
    <source>
        <dbReference type="SAM" id="SignalP"/>
    </source>
</evidence>
<dbReference type="EMBL" id="QLIX01000071">
    <property type="protein sequence ID" value="RAI54048.1"/>
    <property type="molecule type" value="Genomic_DNA"/>
</dbReference>
<keyword evidence="3" id="KW-1185">Reference proteome</keyword>
<accession>A0A327M1V9</accession>
<sequence>MPHSQHTLRRSAASIGVVLCVLCAFPAIAKQGSFGDPGLDATMDALVQRLDRRLVSSGSLPPDQRPETIYLSSFNAEVRQQAPGGGERICRTAVVSAARRGETIAQLQGLACQSPQGWVLQDGDWR</sequence>
<feature type="signal peptide" evidence="1">
    <location>
        <begin position="1"/>
        <end position="29"/>
    </location>
</feature>
<name>A0A327M1V9_9PROT</name>
<gene>
    <name evidence="2" type="ORF">DOO78_26720</name>
</gene>
<evidence type="ECO:0000313" key="2">
    <source>
        <dbReference type="EMBL" id="RAI54048.1"/>
    </source>
</evidence>